<evidence type="ECO:0000256" key="1">
    <source>
        <dbReference type="ARBA" id="ARBA00004651"/>
    </source>
</evidence>
<feature type="transmembrane region" description="Helical" evidence="6">
    <location>
        <begin position="249"/>
        <end position="270"/>
    </location>
</feature>
<dbReference type="InterPro" id="IPR017039">
    <property type="entry name" value="Virul_fac_BrkB"/>
</dbReference>
<dbReference type="GO" id="GO:0005886">
    <property type="term" value="C:plasma membrane"/>
    <property type="evidence" value="ECO:0007669"/>
    <property type="project" value="UniProtKB-SubCell"/>
</dbReference>
<keyword evidence="2" id="KW-1003">Cell membrane</keyword>
<dbReference type="PANTHER" id="PTHR30213">
    <property type="entry name" value="INNER MEMBRANE PROTEIN YHJD"/>
    <property type="match status" value="1"/>
</dbReference>
<keyword evidence="8" id="KW-1185">Reference proteome</keyword>
<dbReference type="PIRSF" id="PIRSF035875">
    <property type="entry name" value="RNase_BN"/>
    <property type="match status" value="1"/>
</dbReference>
<dbReference type="Pfam" id="PF03631">
    <property type="entry name" value="Virul_fac_BrkB"/>
    <property type="match status" value="1"/>
</dbReference>
<dbReference type="PANTHER" id="PTHR30213:SF1">
    <property type="entry name" value="INNER MEMBRANE PROTEIN YHJD"/>
    <property type="match status" value="1"/>
</dbReference>
<accession>A0A1G9A9M9</accession>
<evidence type="ECO:0000313" key="7">
    <source>
        <dbReference type="EMBL" id="SDK23961.1"/>
    </source>
</evidence>
<dbReference type="RefSeq" id="WP_089679698.1">
    <property type="nucleotide sequence ID" value="NZ_FNFO01000002.1"/>
</dbReference>
<feature type="transmembrane region" description="Helical" evidence="6">
    <location>
        <begin position="217"/>
        <end position="237"/>
    </location>
</feature>
<keyword evidence="4 6" id="KW-1133">Transmembrane helix</keyword>
<keyword evidence="3 6" id="KW-0812">Transmembrane</keyword>
<feature type="transmembrane region" description="Helical" evidence="6">
    <location>
        <begin position="31"/>
        <end position="54"/>
    </location>
</feature>
<organism evidence="7 8">
    <name type="scientific">Catalinimonas alkaloidigena</name>
    <dbReference type="NCBI Taxonomy" id="1075417"/>
    <lineage>
        <taxon>Bacteria</taxon>
        <taxon>Pseudomonadati</taxon>
        <taxon>Bacteroidota</taxon>
        <taxon>Cytophagia</taxon>
        <taxon>Cytophagales</taxon>
        <taxon>Catalimonadaceae</taxon>
        <taxon>Catalinimonas</taxon>
    </lineage>
</organism>
<feature type="transmembrane region" description="Helical" evidence="6">
    <location>
        <begin position="179"/>
        <end position="205"/>
    </location>
</feature>
<name>A0A1G9A9M9_9BACT</name>
<dbReference type="NCBIfam" id="TIGR00765">
    <property type="entry name" value="yihY_not_rbn"/>
    <property type="match status" value="1"/>
</dbReference>
<dbReference type="OrthoDB" id="9797028at2"/>
<dbReference type="Proteomes" id="UP000198510">
    <property type="component" value="Unassembled WGS sequence"/>
</dbReference>
<evidence type="ECO:0000256" key="2">
    <source>
        <dbReference type="ARBA" id="ARBA00022475"/>
    </source>
</evidence>
<proteinExistence type="predicted"/>
<sequence>MRFSLKESWSFLKEMFQAYSDDDCFTLGAALSYYTVFSLAPILIIIIALVGFIFGPDAVRGEIYHQLDGLLGPENAAQIQSLVRNAYQSQSGIVATVIGIITLVFGATGVFTQLKKSLNIVWQMKAEAKSGILRFALDRLVSFAMVVAIGFVLLVALVVEALAASLSDYLEQLIPAFSGPLVVTVNFAITLVLTSLIFACIYKFLPDAKVRWSDVMVGSLVTSLLFALGRLGIGLYLSKSNVGETFGAAGFLVVLLTWVYYSSQILFLGAEFTYVYARRYGSGIQPSANAVKVERNEVEVPDESPQA</sequence>
<keyword evidence="5 6" id="KW-0472">Membrane</keyword>
<evidence type="ECO:0000256" key="6">
    <source>
        <dbReference type="SAM" id="Phobius"/>
    </source>
</evidence>
<dbReference type="AlphaFoldDB" id="A0A1G9A9M9"/>
<reference evidence="7 8" key="1">
    <citation type="submission" date="2016-10" db="EMBL/GenBank/DDBJ databases">
        <authorList>
            <person name="de Groot N.N."/>
        </authorList>
    </citation>
    <scope>NUCLEOTIDE SEQUENCE [LARGE SCALE GENOMIC DNA]</scope>
    <source>
        <strain evidence="7 8">DSM 25186</strain>
    </source>
</reference>
<gene>
    <name evidence="7" type="ORF">SAMN05421823_102220</name>
</gene>
<comment type="subcellular location">
    <subcellularLocation>
        <location evidence="1">Cell membrane</location>
        <topology evidence="1">Multi-pass membrane protein</topology>
    </subcellularLocation>
</comment>
<evidence type="ECO:0000256" key="5">
    <source>
        <dbReference type="ARBA" id="ARBA00023136"/>
    </source>
</evidence>
<evidence type="ECO:0000256" key="3">
    <source>
        <dbReference type="ARBA" id="ARBA00022692"/>
    </source>
</evidence>
<dbReference type="EMBL" id="FNFO01000002">
    <property type="protein sequence ID" value="SDK23961.1"/>
    <property type="molecule type" value="Genomic_DNA"/>
</dbReference>
<evidence type="ECO:0000256" key="4">
    <source>
        <dbReference type="ARBA" id="ARBA00022989"/>
    </source>
</evidence>
<protein>
    <submittedName>
        <fullName evidence="7">Membrane protein</fullName>
    </submittedName>
</protein>
<evidence type="ECO:0000313" key="8">
    <source>
        <dbReference type="Proteomes" id="UP000198510"/>
    </source>
</evidence>
<feature type="transmembrane region" description="Helical" evidence="6">
    <location>
        <begin position="135"/>
        <end position="159"/>
    </location>
</feature>
<feature type="transmembrane region" description="Helical" evidence="6">
    <location>
        <begin position="92"/>
        <end position="114"/>
    </location>
</feature>